<feature type="non-terminal residue" evidence="3">
    <location>
        <position position="1"/>
    </location>
</feature>
<dbReference type="PANTHER" id="PTHR47964">
    <property type="entry name" value="ATP-DEPENDENT DNA HELICASE HOMOLOG RECG, CHLOROPLASTIC"/>
    <property type="match status" value="1"/>
</dbReference>
<accession>X1SDV7</accession>
<keyword evidence="1" id="KW-0378">Hydrolase</keyword>
<proteinExistence type="predicted"/>
<sequence>GVDIPNASLMIIEGAEHFGLAQLHQFRGRIGRSHYQSYCFLFSESPNHSITSRLRLVVF</sequence>
<evidence type="ECO:0000256" key="2">
    <source>
        <dbReference type="ARBA" id="ARBA00022806"/>
    </source>
</evidence>
<dbReference type="GO" id="GO:0016787">
    <property type="term" value="F:hydrolase activity"/>
    <property type="evidence" value="ECO:0007669"/>
    <property type="project" value="UniProtKB-KW"/>
</dbReference>
<comment type="caution">
    <text evidence="3">The sequence shown here is derived from an EMBL/GenBank/DDBJ whole genome shotgun (WGS) entry which is preliminary data.</text>
</comment>
<dbReference type="InterPro" id="IPR027417">
    <property type="entry name" value="P-loop_NTPase"/>
</dbReference>
<dbReference type="GO" id="GO:0006281">
    <property type="term" value="P:DNA repair"/>
    <property type="evidence" value="ECO:0007669"/>
    <property type="project" value="InterPro"/>
</dbReference>
<dbReference type="EMBL" id="BARV01043757">
    <property type="protein sequence ID" value="GAI65949.1"/>
    <property type="molecule type" value="Genomic_DNA"/>
</dbReference>
<protein>
    <recommendedName>
        <fullName evidence="4">Helicase C-terminal domain-containing protein</fullName>
    </recommendedName>
</protein>
<dbReference type="GO" id="GO:0003678">
    <property type="term" value="F:DNA helicase activity"/>
    <property type="evidence" value="ECO:0007669"/>
    <property type="project" value="TreeGrafter"/>
</dbReference>
<dbReference type="Gene3D" id="3.40.50.300">
    <property type="entry name" value="P-loop containing nucleotide triphosphate hydrolases"/>
    <property type="match status" value="1"/>
</dbReference>
<dbReference type="PANTHER" id="PTHR47964:SF1">
    <property type="entry name" value="ATP-DEPENDENT DNA HELICASE HOMOLOG RECG, CHLOROPLASTIC"/>
    <property type="match status" value="1"/>
</dbReference>
<keyword evidence="2" id="KW-0347">Helicase</keyword>
<evidence type="ECO:0000256" key="1">
    <source>
        <dbReference type="ARBA" id="ARBA00022801"/>
    </source>
</evidence>
<organism evidence="3">
    <name type="scientific">marine sediment metagenome</name>
    <dbReference type="NCBI Taxonomy" id="412755"/>
    <lineage>
        <taxon>unclassified sequences</taxon>
        <taxon>metagenomes</taxon>
        <taxon>ecological metagenomes</taxon>
    </lineage>
</organism>
<reference evidence="3" key="1">
    <citation type="journal article" date="2014" name="Front. Microbiol.">
        <title>High frequency of phylogenetically diverse reductive dehalogenase-homologous genes in deep subseafloor sedimentary metagenomes.</title>
        <authorList>
            <person name="Kawai M."/>
            <person name="Futagami T."/>
            <person name="Toyoda A."/>
            <person name="Takaki Y."/>
            <person name="Nishi S."/>
            <person name="Hori S."/>
            <person name="Arai W."/>
            <person name="Tsubouchi T."/>
            <person name="Morono Y."/>
            <person name="Uchiyama I."/>
            <person name="Ito T."/>
            <person name="Fujiyama A."/>
            <person name="Inagaki F."/>
            <person name="Takami H."/>
        </authorList>
    </citation>
    <scope>NUCLEOTIDE SEQUENCE</scope>
    <source>
        <strain evidence="3">Expedition CK06-06</strain>
    </source>
</reference>
<gene>
    <name evidence="3" type="ORF">S06H3_65146</name>
</gene>
<dbReference type="SUPFAM" id="SSF52540">
    <property type="entry name" value="P-loop containing nucleoside triphosphate hydrolases"/>
    <property type="match status" value="1"/>
</dbReference>
<evidence type="ECO:0008006" key="4">
    <source>
        <dbReference type="Google" id="ProtNLM"/>
    </source>
</evidence>
<dbReference type="AlphaFoldDB" id="X1SDV7"/>
<evidence type="ECO:0000313" key="3">
    <source>
        <dbReference type="EMBL" id="GAI65949.1"/>
    </source>
</evidence>
<keyword evidence="2" id="KW-0067">ATP-binding</keyword>
<name>X1SDV7_9ZZZZ</name>
<keyword evidence="2" id="KW-0547">Nucleotide-binding</keyword>
<dbReference type="InterPro" id="IPR047112">
    <property type="entry name" value="RecG/Mfd"/>
</dbReference>